<evidence type="ECO:0000256" key="2">
    <source>
        <dbReference type="ARBA" id="ARBA00013064"/>
    </source>
</evidence>
<comment type="catalytic activity">
    <reaction evidence="5">
        <text>O-phospho-L-tyrosyl-[protein] + H2O = L-tyrosyl-[protein] + phosphate</text>
        <dbReference type="Rhea" id="RHEA:10684"/>
        <dbReference type="Rhea" id="RHEA-COMP:10136"/>
        <dbReference type="Rhea" id="RHEA-COMP:20101"/>
        <dbReference type="ChEBI" id="CHEBI:15377"/>
        <dbReference type="ChEBI" id="CHEBI:43474"/>
        <dbReference type="ChEBI" id="CHEBI:46858"/>
        <dbReference type="ChEBI" id="CHEBI:61978"/>
        <dbReference type="EC" id="3.1.3.48"/>
    </reaction>
</comment>
<dbReference type="AlphaFoldDB" id="A0A9D1SNT9"/>
<gene>
    <name evidence="6" type="ORF">IAD23_05860</name>
</gene>
<protein>
    <recommendedName>
        <fullName evidence="2">protein-tyrosine-phosphatase</fullName>
        <ecNumber evidence="2">3.1.3.48</ecNumber>
    </recommendedName>
</protein>
<name>A0A9D1SNT9_9FIRM</name>
<sequence>MGNYLLTEMHCHVLPGIDDGAQNVETSLAMLEALRRQGVETVVCTPHYYSDSISLSDFLTKRDNAYNRLCGALPAQAPVLYAAAEVYVSDYLLSYGSLDALKIAGGDYMLTEHSFSETFSDHTLERLENLYYDFGVRPLLAHIERYETLLRDPGLLEELVQMGCAAQVNISSFADLPRGWRKKLFKLFDRGLVHVIGSDCHNMDSRPPEYGAGLAAVEKAFGASAVQHLQKNAQHILRGEPVESF</sequence>
<dbReference type="InterPro" id="IPR032466">
    <property type="entry name" value="Metal_Hydrolase"/>
</dbReference>
<keyword evidence="4" id="KW-0904">Protein phosphatase</keyword>
<dbReference type="PIRSF" id="PIRSF016557">
    <property type="entry name" value="Caps_synth_CpsB"/>
    <property type="match status" value="1"/>
</dbReference>
<evidence type="ECO:0000313" key="6">
    <source>
        <dbReference type="EMBL" id="HIU69469.1"/>
    </source>
</evidence>
<evidence type="ECO:0000256" key="3">
    <source>
        <dbReference type="ARBA" id="ARBA00022801"/>
    </source>
</evidence>
<dbReference type="GO" id="GO:0004725">
    <property type="term" value="F:protein tyrosine phosphatase activity"/>
    <property type="evidence" value="ECO:0007669"/>
    <property type="project" value="UniProtKB-EC"/>
</dbReference>
<dbReference type="InterPro" id="IPR016667">
    <property type="entry name" value="Caps_polysacc_synth_CpsB/CapC"/>
</dbReference>
<evidence type="ECO:0000256" key="1">
    <source>
        <dbReference type="ARBA" id="ARBA00005750"/>
    </source>
</evidence>
<dbReference type="Proteomes" id="UP000824125">
    <property type="component" value="Unassembled WGS sequence"/>
</dbReference>
<comment type="caution">
    <text evidence="6">The sequence shown here is derived from an EMBL/GenBank/DDBJ whole genome shotgun (WGS) entry which is preliminary data.</text>
</comment>
<reference evidence="6" key="2">
    <citation type="journal article" date="2021" name="PeerJ">
        <title>Extensive microbial diversity within the chicken gut microbiome revealed by metagenomics and culture.</title>
        <authorList>
            <person name="Gilroy R."/>
            <person name="Ravi A."/>
            <person name="Getino M."/>
            <person name="Pursley I."/>
            <person name="Horton D.L."/>
            <person name="Alikhan N.F."/>
            <person name="Baker D."/>
            <person name="Gharbi K."/>
            <person name="Hall N."/>
            <person name="Watson M."/>
            <person name="Adriaenssens E.M."/>
            <person name="Foster-Nyarko E."/>
            <person name="Jarju S."/>
            <person name="Secka A."/>
            <person name="Antonio M."/>
            <person name="Oren A."/>
            <person name="Chaudhuri R.R."/>
            <person name="La Ragione R."/>
            <person name="Hildebrand F."/>
            <person name="Pallen M.J."/>
        </authorList>
    </citation>
    <scope>NUCLEOTIDE SEQUENCE</scope>
    <source>
        <strain evidence="6">CHK176-6737</strain>
    </source>
</reference>
<keyword evidence="3" id="KW-0378">Hydrolase</keyword>
<evidence type="ECO:0000256" key="5">
    <source>
        <dbReference type="ARBA" id="ARBA00051722"/>
    </source>
</evidence>
<organism evidence="6 7">
    <name type="scientific">Candidatus Scybalenecus merdavium</name>
    <dbReference type="NCBI Taxonomy" id="2840939"/>
    <lineage>
        <taxon>Bacteria</taxon>
        <taxon>Bacillati</taxon>
        <taxon>Bacillota</taxon>
        <taxon>Clostridia</taxon>
        <taxon>Eubacteriales</taxon>
        <taxon>Oscillospiraceae</taxon>
        <taxon>Oscillospiraceae incertae sedis</taxon>
        <taxon>Candidatus Scybalenecus</taxon>
    </lineage>
</organism>
<evidence type="ECO:0000313" key="7">
    <source>
        <dbReference type="Proteomes" id="UP000824125"/>
    </source>
</evidence>
<reference evidence="6" key="1">
    <citation type="submission" date="2020-10" db="EMBL/GenBank/DDBJ databases">
        <authorList>
            <person name="Gilroy R."/>
        </authorList>
    </citation>
    <scope>NUCLEOTIDE SEQUENCE</scope>
    <source>
        <strain evidence="6">CHK176-6737</strain>
    </source>
</reference>
<dbReference type="PANTHER" id="PTHR39181">
    <property type="entry name" value="TYROSINE-PROTEIN PHOSPHATASE YWQE"/>
    <property type="match status" value="1"/>
</dbReference>
<dbReference type="SUPFAM" id="SSF51556">
    <property type="entry name" value="Metallo-dependent hydrolases"/>
    <property type="match status" value="1"/>
</dbReference>
<dbReference type="EMBL" id="DVNM01000031">
    <property type="protein sequence ID" value="HIU69469.1"/>
    <property type="molecule type" value="Genomic_DNA"/>
</dbReference>
<proteinExistence type="inferred from homology"/>
<accession>A0A9D1SNT9</accession>
<evidence type="ECO:0000256" key="4">
    <source>
        <dbReference type="ARBA" id="ARBA00022912"/>
    </source>
</evidence>
<dbReference type="GO" id="GO:0030145">
    <property type="term" value="F:manganese ion binding"/>
    <property type="evidence" value="ECO:0007669"/>
    <property type="project" value="InterPro"/>
</dbReference>
<dbReference type="Gene3D" id="3.20.20.140">
    <property type="entry name" value="Metal-dependent hydrolases"/>
    <property type="match status" value="1"/>
</dbReference>
<dbReference type="Pfam" id="PF19567">
    <property type="entry name" value="CpsB_CapC"/>
    <property type="match status" value="1"/>
</dbReference>
<comment type="similarity">
    <text evidence="1">Belongs to the metallo-dependent hydrolases superfamily. CpsB/CapC family.</text>
</comment>
<dbReference type="PANTHER" id="PTHR39181:SF1">
    <property type="entry name" value="TYROSINE-PROTEIN PHOSPHATASE YWQE"/>
    <property type="match status" value="1"/>
</dbReference>
<dbReference type="EC" id="3.1.3.48" evidence="2"/>